<dbReference type="EMBL" id="CADCTR010002934">
    <property type="protein sequence ID" value="CAA9374747.1"/>
    <property type="molecule type" value="Genomic_DNA"/>
</dbReference>
<reference evidence="2" key="1">
    <citation type="submission" date="2020-02" db="EMBL/GenBank/DDBJ databases">
        <authorList>
            <person name="Meier V. D."/>
        </authorList>
    </citation>
    <scope>NUCLEOTIDE SEQUENCE</scope>
    <source>
        <strain evidence="2">AVDCRST_MAG93</strain>
    </source>
</reference>
<protein>
    <recommendedName>
        <fullName evidence="1">Helix-turn-helix domain-containing protein</fullName>
    </recommendedName>
</protein>
<accession>A0A6J4N1Q0</accession>
<feature type="domain" description="Helix-turn-helix" evidence="1">
    <location>
        <begin position="4"/>
        <end position="41"/>
    </location>
</feature>
<evidence type="ECO:0000259" key="1">
    <source>
        <dbReference type="Pfam" id="PF12728"/>
    </source>
</evidence>
<dbReference type="InterPro" id="IPR041657">
    <property type="entry name" value="HTH_17"/>
</dbReference>
<evidence type="ECO:0000313" key="2">
    <source>
        <dbReference type="EMBL" id="CAA9374747.1"/>
    </source>
</evidence>
<gene>
    <name evidence="2" type="ORF">AVDCRST_MAG93-8725</name>
</gene>
<sequence>MKIYTTEEYAEKLNVSEVWVRELARKGRIYPCRKVGKNWVFFGNSTVIRPPERWNRKPLKMKLPHEELTTRQLVQHMRDAIHREEW</sequence>
<proteinExistence type="predicted"/>
<name>A0A6J4N1Q0_9CHLR</name>
<organism evidence="2">
    <name type="scientific">uncultured Chloroflexia bacterium</name>
    <dbReference type="NCBI Taxonomy" id="1672391"/>
    <lineage>
        <taxon>Bacteria</taxon>
        <taxon>Bacillati</taxon>
        <taxon>Chloroflexota</taxon>
        <taxon>Chloroflexia</taxon>
        <taxon>environmental samples</taxon>
    </lineage>
</organism>
<dbReference type="Pfam" id="PF12728">
    <property type="entry name" value="HTH_17"/>
    <property type="match status" value="1"/>
</dbReference>
<dbReference type="AlphaFoldDB" id="A0A6J4N1Q0"/>